<dbReference type="InterPro" id="IPR029068">
    <property type="entry name" value="Glyas_Bleomycin-R_OHBP_Dase"/>
</dbReference>
<name>A0ABU4RGK0_9FLAO</name>
<evidence type="ECO:0000313" key="2">
    <source>
        <dbReference type="EMBL" id="MDX6191708.1"/>
    </source>
</evidence>
<dbReference type="InterPro" id="IPR004360">
    <property type="entry name" value="Glyas_Fos-R_dOase_dom"/>
</dbReference>
<organism evidence="2 3">
    <name type="scientific">Flavobacterium cupriresistens</name>
    <dbReference type="NCBI Taxonomy" id="2893885"/>
    <lineage>
        <taxon>Bacteria</taxon>
        <taxon>Pseudomonadati</taxon>
        <taxon>Bacteroidota</taxon>
        <taxon>Flavobacteriia</taxon>
        <taxon>Flavobacteriales</taxon>
        <taxon>Flavobacteriaceae</taxon>
        <taxon>Flavobacterium</taxon>
    </lineage>
</organism>
<dbReference type="Pfam" id="PF00903">
    <property type="entry name" value="Glyoxalase"/>
    <property type="match status" value="1"/>
</dbReference>
<sequence>MQLDHVTIRTGDLEATKLFLIGVFDLVEKERPKMIQHIPGFWLFDGNDPIIHVIKSFGNHLDHASETIDHVGFKLENYTAFKKKLERLKIPYSLMDIEELNERRIFFRTPTGVLLEGVFNESV</sequence>
<comment type="caution">
    <text evidence="2">The sequence shown here is derived from an EMBL/GenBank/DDBJ whole genome shotgun (WGS) entry which is preliminary data.</text>
</comment>
<dbReference type="SUPFAM" id="SSF54593">
    <property type="entry name" value="Glyoxalase/Bleomycin resistance protein/Dihydroxybiphenyl dioxygenase"/>
    <property type="match status" value="1"/>
</dbReference>
<dbReference type="Proteomes" id="UP001273350">
    <property type="component" value="Unassembled WGS sequence"/>
</dbReference>
<keyword evidence="3" id="KW-1185">Reference proteome</keyword>
<dbReference type="RefSeq" id="WP_230002232.1">
    <property type="nucleotide sequence ID" value="NZ_CP087134.1"/>
</dbReference>
<gene>
    <name evidence="2" type="ORF">SGQ83_20300</name>
</gene>
<dbReference type="PROSITE" id="PS51819">
    <property type="entry name" value="VOC"/>
    <property type="match status" value="1"/>
</dbReference>
<proteinExistence type="predicted"/>
<protein>
    <recommendedName>
        <fullName evidence="1">VOC domain-containing protein</fullName>
    </recommendedName>
</protein>
<evidence type="ECO:0000259" key="1">
    <source>
        <dbReference type="PROSITE" id="PS51819"/>
    </source>
</evidence>
<dbReference type="InterPro" id="IPR037523">
    <property type="entry name" value="VOC_core"/>
</dbReference>
<evidence type="ECO:0000313" key="3">
    <source>
        <dbReference type="Proteomes" id="UP001273350"/>
    </source>
</evidence>
<dbReference type="EMBL" id="JAWXVI010000011">
    <property type="protein sequence ID" value="MDX6191708.1"/>
    <property type="molecule type" value="Genomic_DNA"/>
</dbReference>
<feature type="domain" description="VOC" evidence="1">
    <location>
        <begin position="2"/>
        <end position="120"/>
    </location>
</feature>
<reference evidence="2 3" key="1">
    <citation type="submission" date="2023-11" db="EMBL/GenBank/DDBJ databases">
        <title>Unpublished Manusciprt.</title>
        <authorList>
            <person name="Saticioglu I.B."/>
            <person name="Ay H."/>
            <person name="Ajmi N."/>
            <person name="Altun S."/>
            <person name="Duman M."/>
        </authorList>
    </citation>
    <scope>NUCLEOTIDE SEQUENCE [LARGE SCALE GENOMIC DNA]</scope>
    <source>
        <strain evidence="2 3">Fl-318</strain>
    </source>
</reference>
<accession>A0ABU4RGK0</accession>
<dbReference type="Gene3D" id="3.10.180.10">
    <property type="entry name" value="2,3-Dihydroxybiphenyl 1,2-Dioxygenase, domain 1"/>
    <property type="match status" value="1"/>
</dbReference>